<reference evidence="2 3" key="1">
    <citation type="submission" date="2013-05" db="EMBL/GenBank/DDBJ databases">
        <title>Genome assembly of Chondromyces apiculatus DSM 436.</title>
        <authorList>
            <person name="Sharma G."/>
            <person name="Khatri I."/>
            <person name="Kaur C."/>
            <person name="Mayilraj S."/>
            <person name="Subramanian S."/>
        </authorList>
    </citation>
    <scope>NUCLEOTIDE SEQUENCE [LARGE SCALE GENOMIC DNA]</scope>
    <source>
        <strain evidence="2 3">DSM 436</strain>
    </source>
</reference>
<dbReference type="GO" id="GO:0005829">
    <property type="term" value="C:cytosol"/>
    <property type="evidence" value="ECO:0007669"/>
    <property type="project" value="TreeGrafter"/>
</dbReference>
<dbReference type="eggNOG" id="COG0518">
    <property type="taxonomic scope" value="Bacteria"/>
</dbReference>
<feature type="domain" description="Glutamine amidotransferase" evidence="1">
    <location>
        <begin position="97"/>
        <end position="220"/>
    </location>
</feature>
<gene>
    <name evidence="2" type="ORF">CAP_2997</name>
</gene>
<sequence length="283" mass="30898">MLFPLTETYTHQAPVLGGSSYHRAVSAIGKKIIIVTTGDPIPDMIEKRGSFAAMIQQAIGHLWTGDYAGFDARLEAFPHPREADAFIITGSASNVPNRDDWIVRTEAWLREVVAAGTPTFGICFGHQLLAHALGGECIRNPRGREIGTVTIHRRTEDPGHAGEILFAGLPQHFQANVTHIDTVGRLPPGAVSLARSDGDEHHAIRFTPTCYGVQFHPEIDAEIMLSYIRSRREILASEGFDVEALEGAVTTPEAGQRTLHNFLRHVVLGRSVETADQVVSAEN</sequence>
<dbReference type="Pfam" id="PF00117">
    <property type="entry name" value="GATase"/>
    <property type="match status" value="1"/>
</dbReference>
<dbReference type="AlphaFoldDB" id="A0A017T9U1"/>
<dbReference type="InterPro" id="IPR029062">
    <property type="entry name" value="Class_I_gatase-like"/>
</dbReference>
<dbReference type="SUPFAM" id="SSF52317">
    <property type="entry name" value="Class I glutamine amidotransferase-like"/>
    <property type="match status" value="1"/>
</dbReference>
<evidence type="ECO:0000259" key="1">
    <source>
        <dbReference type="Pfam" id="PF00117"/>
    </source>
</evidence>
<name>A0A017T9U1_9BACT</name>
<dbReference type="Gene3D" id="3.40.50.880">
    <property type="match status" value="1"/>
</dbReference>
<comment type="caution">
    <text evidence="2">The sequence shown here is derived from an EMBL/GenBank/DDBJ whole genome shotgun (WGS) entry which is preliminary data.</text>
</comment>
<protein>
    <submittedName>
        <fullName evidence="2">GMP synthase</fullName>
    </submittedName>
</protein>
<accession>A0A017T9U1</accession>
<dbReference type="Proteomes" id="UP000019678">
    <property type="component" value="Unassembled WGS sequence"/>
</dbReference>
<dbReference type="PANTHER" id="PTHR42695">
    <property type="entry name" value="GLUTAMINE AMIDOTRANSFERASE YLR126C-RELATED"/>
    <property type="match status" value="1"/>
</dbReference>
<dbReference type="PROSITE" id="PS51273">
    <property type="entry name" value="GATASE_TYPE_1"/>
    <property type="match status" value="1"/>
</dbReference>
<evidence type="ECO:0000313" key="3">
    <source>
        <dbReference type="Proteomes" id="UP000019678"/>
    </source>
</evidence>
<dbReference type="EMBL" id="ASRX01000021">
    <property type="protein sequence ID" value="EYF05707.1"/>
    <property type="molecule type" value="Genomic_DNA"/>
</dbReference>
<evidence type="ECO:0000313" key="2">
    <source>
        <dbReference type="EMBL" id="EYF05707.1"/>
    </source>
</evidence>
<dbReference type="InterPro" id="IPR044992">
    <property type="entry name" value="ChyE-like"/>
</dbReference>
<dbReference type="RefSeq" id="WP_231511497.1">
    <property type="nucleotide sequence ID" value="NZ_ASRX01000021.1"/>
</dbReference>
<dbReference type="NCBIfam" id="NF006562">
    <property type="entry name" value="PRK09065.1"/>
    <property type="match status" value="1"/>
</dbReference>
<organism evidence="2 3">
    <name type="scientific">Chondromyces apiculatus DSM 436</name>
    <dbReference type="NCBI Taxonomy" id="1192034"/>
    <lineage>
        <taxon>Bacteria</taxon>
        <taxon>Pseudomonadati</taxon>
        <taxon>Myxococcota</taxon>
        <taxon>Polyangia</taxon>
        <taxon>Polyangiales</taxon>
        <taxon>Polyangiaceae</taxon>
        <taxon>Chondromyces</taxon>
    </lineage>
</organism>
<dbReference type="InterPro" id="IPR017926">
    <property type="entry name" value="GATASE"/>
</dbReference>
<dbReference type="PANTHER" id="PTHR42695:SF5">
    <property type="entry name" value="GLUTAMINE AMIDOTRANSFERASE YLR126C-RELATED"/>
    <property type="match status" value="1"/>
</dbReference>
<keyword evidence="3" id="KW-1185">Reference proteome</keyword>
<dbReference type="STRING" id="1192034.CAP_2997"/>
<dbReference type="CDD" id="cd01741">
    <property type="entry name" value="GATase1_1"/>
    <property type="match status" value="1"/>
</dbReference>
<proteinExistence type="predicted"/>